<feature type="binding site" evidence="10">
    <location>
        <position position="123"/>
    </location>
    <ligand>
        <name>UDP-N-acetyl-alpha-D-glucosamine</name>
        <dbReference type="ChEBI" id="CHEBI:57705"/>
    </ligand>
</feature>
<sequence length="365" mass="40236">MRVVVSGGGTGGHIYPALAFMRYLEKQEDVEYLYIGTKRGLESKIVPQAGYAFDSIKIEGLKRSLSLENLKTAYYMVTSVIKARKILKEFKPDVVIGTGGYVCAPVLFAASLLKIPTIIHEQNSVAGVTNKFLAKWVNKIAICFEDVKKDFAYYSDKVVLTGNPRGQEVVEIKKNPEYLASIGVQTDLPIVVIFGGSRGSERMNEVFVEALEGFADKNYHVIMVTGEVHYDKINNQITKLEKSLPNVSVFPYIKDMPQLFQNVDLVVCRSGATTLTELTALGLASILIPSPYVTNNHQEANARSLVDQGAASMILEKELNAQTMLAEIDDILLDCHKKEAMAASAKKMGITDASSRLTSMIHEIM</sequence>
<dbReference type="HOGENOM" id="CLU_037404_0_1_9"/>
<feature type="domain" description="Glycosyl transferase family 28 C-terminal" evidence="12">
    <location>
        <begin position="190"/>
        <end position="356"/>
    </location>
</feature>
<keyword evidence="8 10" id="KW-0131">Cell cycle</keyword>
<evidence type="ECO:0000256" key="7">
    <source>
        <dbReference type="ARBA" id="ARBA00023136"/>
    </source>
</evidence>
<accession>D0BLB9</accession>
<dbReference type="InterPro" id="IPR007235">
    <property type="entry name" value="Glyco_trans_28_C"/>
</dbReference>
<keyword evidence="6 10" id="KW-0573">Peptidoglycan synthesis</keyword>
<evidence type="ECO:0000259" key="11">
    <source>
        <dbReference type="Pfam" id="PF03033"/>
    </source>
</evidence>
<keyword evidence="5 10" id="KW-0133">Cell shape</keyword>
<keyword evidence="9 10" id="KW-0961">Cell wall biogenesis/degradation</keyword>
<dbReference type="GO" id="GO:0071555">
    <property type="term" value="P:cell wall organization"/>
    <property type="evidence" value="ECO:0007669"/>
    <property type="project" value="UniProtKB-KW"/>
</dbReference>
<dbReference type="InterPro" id="IPR006009">
    <property type="entry name" value="GlcNAc_MurG"/>
</dbReference>
<dbReference type="SUPFAM" id="SSF53756">
    <property type="entry name" value="UDP-Glycosyltransferase/glycogen phosphorylase"/>
    <property type="match status" value="1"/>
</dbReference>
<dbReference type="Pfam" id="PF04101">
    <property type="entry name" value="Glyco_tran_28_C"/>
    <property type="match status" value="1"/>
</dbReference>
<feature type="domain" description="Glycosyltransferase family 28 N-terminal" evidence="11">
    <location>
        <begin position="3"/>
        <end position="142"/>
    </location>
</feature>
<dbReference type="PANTHER" id="PTHR21015">
    <property type="entry name" value="UDP-N-ACETYLGLUCOSAMINE--N-ACETYLMURAMYL-(PENTAPEPTIDE) PYROPHOSPHORYL-UNDECAPRENOL N-ACETYLGLUCOSAMINE TRANSFERASE 1"/>
    <property type="match status" value="1"/>
</dbReference>
<proteinExistence type="inferred from homology"/>
<dbReference type="RefSeq" id="WP_006703027.1">
    <property type="nucleotide sequence ID" value="NZ_KI391971.1"/>
</dbReference>
<dbReference type="UniPathway" id="UPA00219"/>
<dbReference type="EMBL" id="ACRF02000011">
    <property type="protein sequence ID" value="EEW93872.1"/>
    <property type="molecule type" value="Genomic_DNA"/>
</dbReference>
<evidence type="ECO:0000256" key="5">
    <source>
        <dbReference type="ARBA" id="ARBA00022960"/>
    </source>
</evidence>
<dbReference type="STRING" id="626369.HMPREF0446_00754"/>
<comment type="pathway">
    <text evidence="10">Cell wall biogenesis; peptidoglycan biosynthesis.</text>
</comment>
<evidence type="ECO:0000256" key="9">
    <source>
        <dbReference type="ARBA" id="ARBA00023316"/>
    </source>
</evidence>
<evidence type="ECO:0000256" key="10">
    <source>
        <dbReference type="HAMAP-Rule" id="MF_00033"/>
    </source>
</evidence>
<keyword evidence="2 10" id="KW-0132">Cell division</keyword>
<dbReference type="HAMAP" id="MF_00033">
    <property type="entry name" value="MurG"/>
    <property type="match status" value="1"/>
</dbReference>
<comment type="catalytic activity">
    <reaction evidence="10">
        <text>Mur2Ac(oyl-L-Ala-gamma-D-Glu-L-Lys-D-Ala-D-Ala)-di-trans,octa-cis-undecaprenyl diphosphate + UDP-N-acetyl-alpha-D-glucosamine = beta-D-GlcNAc-(1-&gt;4)-Mur2Ac(oyl-L-Ala-gamma-D-Glu-L-Lys-D-Ala-D-Ala)-di-trans,octa-cis-undecaprenyl diphosphate + UDP + H(+)</text>
        <dbReference type="Rhea" id="RHEA:23192"/>
        <dbReference type="ChEBI" id="CHEBI:15378"/>
        <dbReference type="ChEBI" id="CHEBI:57705"/>
        <dbReference type="ChEBI" id="CHEBI:58223"/>
        <dbReference type="ChEBI" id="CHEBI:60032"/>
        <dbReference type="ChEBI" id="CHEBI:60033"/>
        <dbReference type="EC" id="2.4.1.227"/>
    </reaction>
</comment>
<dbReference type="GO" id="GO:0005886">
    <property type="term" value="C:plasma membrane"/>
    <property type="evidence" value="ECO:0007669"/>
    <property type="project" value="UniProtKB-SubCell"/>
</dbReference>
<keyword evidence="4 10" id="KW-0808">Transferase</keyword>
<evidence type="ECO:0000313" key="14">
    <source>
        <dbReference type="Proteomes" id="UP000002939"/>
    </source>
</evidence>
<evidence type="ECO:0000313" key="13">
    <source>
        <dbReference type="EMBL" id="EEW93872.1"/>
    </source>
</evidence>
<dbReference type="CDD" id="cd03785">
    <property type="entry name" value="GT28_MurG"/>
    <property type="match status" value="1"/>
</dbReference>
<dbReference type="PANTHER" id="PTHR21015:SF22">
    <property type="entry name" value="GLYCOSYLTRANSFERASE"/>
    <property type="match status" value="1"/>
</dbReference>
<keyword evidence="3 10" id="KW-0328">Glycosyltransferase</keyword>
<reference evidence="13" key="2">
    <citation type="submission" date="2011-10" db="EMBL/GenBank/DDBJ databases">
        <title>The Genome Sequence of Granulicatella elegans ATCC 700633.</title>
        <authorList>
            <consortium name="The Broad Institute Genome Sequencing Platform"/>
            <consortium name="The Broad Institute Genome Sequencing Center for Infectious Disease"/>
            <person name="Earl A."/>
            <person name="Ward D."/>
            <person name="Feldgarden M."/>
            <person name="Gevers D."/>
            <person name="Sibley C.D."/>
            <person name="Field T.R."/>
            <person name="Grinwis M."/>
            <person name="Eshaghurshan C.S."/>
            <person name="Surette M.G."/>
            <person name="Young S.K."/>
            <person name="Zeng Q."/>
            <person name="Gargeya S."/>
            <person name="Fitzgerald M."/>
            <person name="Haas B."/>
            <person name="Abouelleil A."/>
            <person name="Alvarado L."/>
            <person name="Arachchi H.M."/>
            <person name="Berlin A."/>
            <person name="Brown A."/>
            <person name="Chapman S.B."/>
            <person name="Chen Z."/>
            <person name="Dunbar C."/>
            <person name="Freedman E."/>
            <person name="Gearin G."/>
            <person name="Goldberg J."/>
            <person name="Griggs A."/>
            <person name="Gujja S."/>
            <person name="Heiman D."/>
            <person name="Howarth C."/>
            <person name="Larson L."/>
            <person name="Lui A."/>
            <person name="MacDonald P.J.P."/>
            <person name="Montmayeur A."/>
            <person name="Murphy C."/>
            <person name="Neiman D."/>
            <person name="Pearson M."/>
            <person name="Priest M."/>
            <person name="Roberts A."/>
            <person name="Saif S."/>
            <person name="Shea T."/>
            <person name="Shenoy N."/>
            <person name="Sisk P."/>
            <person name="Stolte C."/>
            <person name="Sykes S."/>
            <person name="Wortman J."/>
            <person name="Nusbaum C."/>
            <person name="Birren B."/>
        </authorList>
    </citation>
    <scope>NUCLEOTIDE SEQUENCE [LARGE SCALE GENOMIC DNA]</scope>
    <source>
        <strain evidence="13">ATCC 700633</strain>
    </source>
</reference>
<evidence type="ECO:0000256" key="8">
    <source>
        <dbReference type="ARBA" id="ARBA00023306"/>
    </source>
</evidence>
<feature type="binding site" evidence="10">
    <location>
        <position position="298"/>
    </location>
    <ligand>
        <name>UDP-N-acetyl-alpha-D-glucosamine</name>
        <dbReference type="ChEBI" id="CHEBI:57705"/>
    </ligand>
</feature>
<dbReference type="OrthoDB" id="9808936at2"/>
<dbReference type="GO" id="GO:0005975">
    <property type="term" value="P:carbohydrate metabolic process"/>
    <property type="evidence" value="ECO:0007669"/>
    <property type="project" value="InterPro"/>
</dbReference>
<comment type="similarity">
    <text evidence="10">Belongs to the glycosyltransferase 28 family. MurG subfamily.</text>
</comment>
<dbReference type="EC" id="2.4.1.227" evidence="10"/>
<reference evidence="13" key="1">
    <citation type="submission" date="2009-09" db="EMBL/GenBank/DDBJ databases">
        <authorList>
            <consortium name="The Broad Institute Genome Sequencing Platform"/>
            <person name="Ward D."/>
            <person name="Feldgarden M."/>
            <person name="Earl A."/>
            <person name="Young S.K."/>
            <person name="Zeng Q."/>
            <person name="Koehrsen M."/>
            <person name="Alvarado L."/>
            <person name="Berlin A."/>
            <person name="Bochicchio J."/>
            <person name="Borenstein D."/>
            <person name="Chapman S.B."/>
            <person name="Chen Z."/>
            <person name="Engels R."/>
            <person name="Freedman E."/>
            <person name="Gellesch M."/>
            <person name="Goldberg J."/>
            <person name="Griggs A."/>
            <person name="Gujja S."/>
            <person name="Heilman E."/>
            <person name="Heiman D."/>
            <person name="Hepburn T."/>
            <person name="Howarth C."/>
            <person name="Jen D."/>
            <person name="Larson L."/>
            <person name="Lewis B."/>
            <person name="Mehta T."/>
            <person name="Park D."/>
            <person name="Pearson M."/>
            <person name="Roberts A."/>
            <person name="Saif S."/>
            <person name="Shea T."/>
            <person name="Shenoy N."/>
            <person name="Sisk P."/>
            <person name="Stolte C."/>
            <person name="Sykes S."/>
            <person name="Thomson T."/>
            <person name="Walk T."/>
            <person name="White J."/>
            <person name="Yandava C."/>
            <person name="Sibley C.D."/>
            <person name="Field T.R."/>
            <person name="Grinwis M."/>
            <person name="Eshaghurshan C.S."/>
            <person name="Surette M.G."/>
            <person name="Haas B."/>
            <person name="Nusbaum C."/>
            <person name="Birren B."/>
        </authorList>
    </citation>
    <scope>NUCLEOTIDE SEQUENCE [LARGE SCALE GENOMIC DNA]</scope>
    <source>
        <strain evidence="13">ATCC 700633</strain>
    </source>
</reference>
<dbReference type="NCBIfam" id="TIGR01133">
    <property type="entry name" value="murG"/>
    <property type="match status" value="1"/>
</dbReference>
<organism evidence="13 14">
    <name type="scientific">Granulicatella elegans ATCC 700633</name>
    <dbReference type="NCBI Taxonomy" id="626369"/>
    <lineage>
        <taxon>Bacteria</taxon>
        <taxon>Bacillati</taxon>
        <taxon>Bacillota</taxon>
        <taxon>Bacilli</taxon>
        <taxon>Lactobacillales</taxon>
        <taxon>Carnobacteriaceae</taxon>
        <taxon>Granulicatella</taxon>
    </lineage>
</organism>
<comment type="caution">
    <text evidence="13">The sequence shown here is derived from an EMBL/GenBank/DDBJ whole genome shotgun (WGS) entry which is preliminary data.</text>
</comment>
<dbReference type="Proteomes" id="UP000002939">
    <property type="component" value="Unassembled WGS sequence"/>
</dbReference>
<dbReference type="InterPro" id="IPR004276">
    <property type="entry name" value="GlycoTrans_28_N"/>
</dbReference>
<protein>
    <recommendedName>
        <fullName evidence="10">UDP-N-acetylglucosamine--N-acetylmuramyl-(pentapeptide) pyrophosphoryl-undecaprenol N-acetylglucosamine transferase</fullName>
        <ecNumber evidence="10">2.4.1.227</ecNumber>
    </recommendedName>
    <alternativeName>
        <fullName evidence="10">Undecaprenyl-PP-MurNAc-pentapeptide-UDPGlcNAc GlcNAc transferase</fullName>
    </alternativeName>
</protein>
<dbReference type="Gene3D" id="3.40.50.2000">
    <property type="entry name" value="Glycogen Phosphorylase B"/>
    <property type="match status" value="2"/>
</dbReference>
<gene>
    <name evidence="10" type="primary">murG</name>
    <name evidence="13" type="ORF">HMPREF0446_00754</name>
</gene>
<comment type="caution">
    <text evidence="10">Lacks conserved residue(s) required for the propagation of feature annotation.</text>
</comment>
<evidence type="ECO:0000256" key="6">
    <source>
        <dbReference type="ARBA" id="ARBA00022984"/>
    </source>
</evidence>
<feature type="binding site" evidence="10">
    <location>
        <position position="197"/>
    </location>
    <ligand>
        <name>UDP-N-acetyl-alpha-D-glucosamine</name>
        <dbReference type="ChEBI" id="CHEBI:57705"/>
    </ligand>
</feature>
<dbReference type="AlphaFoldDB" id="D0BLB9"/>
<evidence type="ECO:0000256" key="1">
    <source>
        <dbReference type="ARBA" id="ARBA00022475"/>
    </source>
</evidence>
<feature type="binding site" evidence="10">
    <location>
        <begin position="10"/>
        <end position="12"/>
    </location>
    <ligand>
        <name>UDP-N-acetyl-alpha-D-glucosamine</name>
        <dbReference type="ChEBI" id="CHEBI:57705"/>
    </ligand>
</feature>
<dbReference type="GO" id="GO:0009252">
    <property type="term" value="P:peptidoglycan biosynthetic process"/>
    <property type="evidence" value="ECO:0007669"/>
    <property type="project" value="UniProtKB-UniRule"/>
</dbReference>
<dbReference type="GO" id="GO:0050511">
    <property type="term" value="F:undecaprenyldiphospho-muramoylpentapeptide beta-N-acetylglucosaminyltransferase activity"/>
    <property type="evidence" value="ECO:0007669"/>
    <property type="project" value="UniProtKB-UniRule"/>
</dbReference>
<evidence type="ECO:0000256" key="3">
    <source>
        <dbReference type="ARBA" id="ARBA00022676"/>
    </source>
</evidence>
<dbReference type="GO" id="GO:0051301">
    <property type="term" value="P:cell division"/>
    <property type="evidence" value="ECO:0007669"/>
    <property type="project" value="UniProtKB-KW"/>
</dbReference>
<dbReference type="GO" id="GO:0008360">
    <property type="term" value="P:regulation of cell shape"/>
    <property type="evidence" value="ECO:0007669"/>
    <property type="project" value="UniProtKB-KW"/>
</dbReference>
<keyword evidence="1 10" id="KW-1003">Cell membrane</keyword>
<keyword evidence="14" id="KW-1185">Reference proteome</keyword>
<keyword evidence="7 10" id="KW-0472">Membrane</keyword>
<name>D0BLB9_9LACT</name>
<evidence type="ECO:0000259" key="12">
    <source>
        <dbReference type="Pfam" id="PF04101"/>
    </source>
</evidence>
<dbReference type="Pfam" id="PF03033">
    <property type="entry name" value="Glyco_transf_28"/>
    <property type="match status" value="1"/>
</dbReference>
<evidence type="ECO:0000256" key="4">
    <source>
        <dbReference type="ARBA" id="ARBA00022679"/>
    </source>
</evidence>
<evidence type="ECO:0000256" key="2">
    <source>
        <dbReference type="ARBA" id="ARBA00022618"/>
    </source>
</evidence>
<dbReference type="eggNOG" id="COG0707">
    <property type="taxonomic scope" value="Bacteria"/>
</dbReference>
<comment type="function">
    <text evidence="10">Cell wall formation. Catalyzes the transfer of a GlcNAc subunit on undecaprenyl-pyrophosphoryl-MurNAc-pentapeptide (lipid intermediate I) to form undecaprenyl-pyrophosphoryl-MurNAc-(pentapeptide)GlcNAc (lipid intermediate II).</text>
</comment>
<feature type="binding site" evidence="10">
    <location>
        <position position="253"/>
    </location>
    <ligand>
        <name>UDP-N-acetyl-alpha-D-glucosamine</name>
        <dbReference type="ChEBI" id="CHEBI:57705"/>
    </ligand>
</feature>
<comment type="subcellular location">
    <subcellularLocation>
        <location evidence="10">Cell membrane</location>
        <topology evidence="10">Peripheral membrane protein</topology>
        <orientation evidence="10">Cytoplasmic side</orientation>
    </subcellularLocation>
</comment>